<dbReference type="InterPro" id="IPR032876">
    <property type="entry name" value="J_dom"/>
</dbReference>
<feature type="domain" description="Tip attachment protein J HDII-ins2" evidence="3">
    <location>
        <begin position="96"/>
        <end position="222"/>
    </location>
</feature>
<name>A0AAD1Q6L2_9CAUD</name>
<protein>
    <submittedName>
        <fullName evidence="4">Tail fiber protein</fullName>
    </submittedName>
</protein>
<dbReference type="InterPro" id="IPR055385">
    <property type="entry name" value="GpJ_HDII-ins2"/>
</dbReference>
<dbReference type="EMBL" id="LR990702">
    <property type="protein sequence ID" value="CAD7711872.1"/>
    <property type="molecule type" value="Genomic_DNA"/>
</dbReference>
<evidence type="ECO:0000259" key="1">
    <source>
        <dbReference type="Pfam" id="PF09327"/>
    </source>
</evidence>
<dbReference type="InterPro" id="IPR053171">
    <property type="entry name" value="Viral_Tip_Attach_Protein"/>
</dbReference>
<feature type="domain" description="Tip attachment protein J central straight fiber" evidence="1">
    <location>
        <begin position="982"/>
        <end position="1117"/>
    </location>
</feature>
<evidence type="ECO:0000259" key="3">
    <source>
        <dbReference type="Pfam" id="PF24801"/>
    </source>
</evidence>
<dbReference type="Pfam" id="PF09327">
    <property type="entry name" value="Phage_Tail_Tip"/>
    <property type="match status" value="1"/>
</dbReference>
<evidence type="ECO:0000313" key="5">
    <source>
        <dbReference type="Proteomes" id="UP000837653"/>
    </source>
</evidence>
<feature type="domain" description="Tip attachment protein J" evidence="2">
    <location>
        <begin position="344"/>
        <end position="495"/>
    </location>
</feature>
<dbReference type="InterPro" id="IPR015406">
    <property type="entry name" value="GpJ_CSF"/>
</dbReference>
<evidence type="ECO:0000313" key="4">
    <source>
        <dbReference type="EMBL" id="CAD7711872.1"/>
    </source>
</evidence>
<keyword evidence="5" id="KW-1185">Reference proteome</keyword>
<dbReference type="Proteomes" id="UP000837653">
    <property type="component" value="Chromosome"/>
</dbReference>
<sequence length="1272" mass="139750">MTIIYDVTGHKGGGGKQHTPQETPDSLHSLAKIRILLALGEGEFESITSDSELRQRVYLDGTPIQNADLSENFPGARVEFRPGTQHQDVIHGFSAVESEQSVGVKLENGTPWVRQINDTSLDAVRIRIGIPALYTNEDNGDLVGGRIDYKIVVYTDNADPREFRFAAVGKTMSLYERDHRIELPPNVNTGWRVEVHRITADSTSAKVVNDIRVQSITEIIDARLRYPLTALLFVEFDAKAFQNIPRVSIKCKGRKVLIPNNYDPINHTYSGDWDGTFKRAWTDNPAWHWYDICITERFGLGRRIKPQMLNRYALYQIAQRCDQLVSDGNGGREIRFKNDMYIQSQTDAWTVLKDLAAIFAGMTWWGNQMLNIVSDQPVAAVSHTITNASVIDGRFDYASGSQKTRYSTFAVAYGNPKNHYEDAIATGQRVELVRRHKINRLDITAIGCTRESEAQRRGHWALISNQLDQQVSFKVGMEGLFFIPGSVVAIADTNISGGFETRGGRLLSDPGTRTVLNTDSEITFRPGDKFLVRTDSGNVETREIASVNGNKVTLKTALDADPIPDQPFCVDGNDIQLQKFRITDLEYDDSTSTFSVRGIEYNDSKYDAVDNGARLDPGIFTQVPDGVMKGPESVTITPSQISSQGQLITNVDIVFPPVKDAVVYEIQWRRTSLQNMEIQWGNDWVNIPRTASNGAHIPNVFSGNYQARVRAIGMGEISSPWVSSAITPIEGRLGGLNAPIITNAISGLHQILWKWNHNNAATDISYTELEVRKTGETEWKFLTNVPYPGSDYAQTSLEFGIYQQLRARVADKIGNLSDWSAPFEGQVSDKVDEYMKGLDDEFLTSEDGKHFQEAINTIPQGIYESMLTDAQQLFNARAEYKGIYAEIKVAYNVAADANKAVAQLETLIGTRLEDAEAAIHTLQTAQSTQEQAFAQYQQTVAAKFSEQEAAIQQVQTATADVAGALAEYKTQVAAQFGQQSAAIEQKMTSSFNHSGGSATYSLKAGVTYNGTYYDAGMQLSVVTSGSAVKSRIAFKADQFYIMHPSNGSLSSAFIVDGGQVYINTARIKDASINFAQITDTLQSNNWIAGSRGWRIAKDGGAEFNAVTVRGNVYANDGVFNGTVYARDGVFTGTVEATSFVGDVANMCVIGAKAIPNTGRNGSRSWSVTFNDSSRSSKLKDFVLLLSYSLVGYTASQSSRIAVTANIGGKVVSRTIERAASGNAIHTMIPLAAKGVTAGSVTITVTEEYTNVYGSTLHPSVILMTRGTGSWSQ</sequence>
<proteinExistence type="predicted"/>
<dbReference type="PANTHER" id="PTHR36251:SF2">
    <property type="entry name" value="GIFSY-2 PROPHAGE HOST SPECIFICITY PROTEIN J, PHAGE LAMBDA"/>
    <property type="match status" value="1"/>
</dbReference>
<dbReference type="Pfam" id="PF13550">
    <property type="entry name" value="Phage-tail_3"/>
    <property type="match status" value="1"/>
</dbReference>
<reference evidence="4 5" key="1">
    <citation type="submission" date="2020-12" db="EMBL/GenBank/DDBJ databases">
        <authorList>
            <person name="Kelly A."/>
        </authorList>
    </citation>
    <scope>NUCLEOTIDE SEQUENCE [LARGE SCALE GENOMIC DNA]</scope>
</reference>
<evidence type="ECO:0000259" key="2">
    <source>
        <dbReference type="Pfam" id="PF13550"/>
    </source>
</evidence>
<gene>
    <name evidence="4" type="ORF">MAVERICK_006</name>
</gene>
<organism evidence="4 5">
    <name type="scientific">Escherichia phage vB_Eco_Maverick</name>
    <dbReference type="NCBI Taxonomy" id="2776148"/>
    <lineage>
        <taxon>Viruses</taxon>
        <taxon>Duplodnaviria</taxon>
        <taxon>Heunggongvirae</taxon>
        <taxon>Uroviricota</taxon>
        <taxon>Caudoviricetes</taxon>
        <taxon>Dhillonvirus</taxon>
        <taxon>Dhillonvirus maverick</taxon>
    </lineage>
</organism>
<dbReference type="Pfam" id="PF24801">
    <property type="entry name" value="FNIII-A_GpJ"/>
    <property type="match status" value="1"/>
</dbReference>
<dbReference type="PANTHER" id="PTHR36251">
    <property type="entry name" value="FELS-1 PROPHAGE HOST SPECIFICITY PROTEIN-RELATED"/>
    <property type="match status" value="1"/>
</dbReference>
<accession>A0AAD1Q6L2</accession>